<feature type="domain" description="Amino acid permease/ SLC12A" evidence="7">
    <location>
        <begin position="678"/>
        <end position="814"/>
    </location>
</feature>
<keyword evidence="3 6" id="KW-1133">Transmembrane helix</keyword>
<feature type="compositionally biased region" description="Polar residues" evidence="5">
    <location>
        <begin position="120"/>
        <end position="131"/>
    </location>
</feature>
<dbReference type="InterPro" id="IPR004841">
    <property type="entry name" value="AA-permease/SLC12A_dom"/>
</dbReference>
<evidence type="ECO:0000256" key="2">
    <source>
        <dbReference type="ARBA" id="ARBA00022692"/>
    </source>
</evidence>
<dbReference type="Proteomes" id="UP000789390">
    <property type="component" value="Unassembled WGS sequence"/>
</dbReference>
<dbReference type="AlphaFoldDB" id="A0A8J2RWS3"/>
<evidence type="ECO:0000259" key="7">
    <source>
        <dbReference type="Pfam" id="PF00324"/>
    </source>
</evidence>
<dbReference type="Gene3D" id="1.20.1740.10">
    <property type="entry name" value="Amino acid/polyamine transporter I"/>
    <property type="match status" value="1"/>
</dbReference>
<evidence type="ECO:0000256" key="1">
    <source>
        <dbReference type="ARBA" id="ARBA00004141"/>
    </source>
</evidence>
<dbReference type="GO" id="GO:0061459">
    <property type="term" value="F:L-arginine transmembrane transporter activity"/>
    <property type="evidence" value="ECO:0007669"/>
    <property type="project" value="TreeGrafter"/>
</dbReference>
<organism evidence="8 9">
    <name type="scientific">Daphnia galeata</name>
    <dbReference type="NCBI Taxonomy" id="27404"/>
    <lineage>
        <taxon>Eukaryota</taxon>
        <taxon>Metazoa</taxon>
        <taxon>Ecdysozoa</taxon>
        <taxon>Arthropoda</taxon>
        <taxon>Crustacea</taxon>
        <taxon>Branchiopoda</taxon>
        <taxon>Diplostraca</taxon>
        <taxon>Cladocera</taxon>
        <taxon>Anomopoda</taxon>
        <taxon>Daphniidae</taxon>
        <taxon>Daphnia</taxon>
    </lineage>
</organism>
<sequence length="884" mass="97837">MTTNWEPTDYHGIGNIPNGNSPELLFQVDCYGPKKNRVVPMTWFSTDKLKYLYPPKDYKVGGVGPDKWNATTFDRHYYPKENWTQHKVGTLELQTFKKFLKARNIERQLTAGVKKHLISDSDTPNRGISTGKQRKAATKEKESSQLTQQSNGSSNQNTASDDSRFFLDLPPGPLPPQITEETNAANIGIESNLVTFPFSNIPPSEFTAGYPSSNLPITRSPTIDPLLLTPSTVNLLPSQSNKQLSPAIEIDSGGRMLLALDRIQSLLHLQTIHYPNLRYPSLNLPIGQMLSAPSPTIDSSLLTPSTDPSRNFQTGQHHGSCCQGVLVELQNLQNEVRKLSSLIGKSLRSNSTHSNSRKVLDYHRSFLQNLIGDCPKNTVKNVVDLNTALKDPKLVMVLVNYCKTCKTINSFANSVYDKLVSPGASQGIQWKSSERGSDCRQGLSHLDSLLAVIGVCIRGYGAERKIECSTSRVIELIQNARKLSSQVYRKSNSISDLEAKTSAKTSVPTELLFAWSSFRRSKPVLDPLHVGGVTVKPSLSVKILGVTLDRHLNLELHVSTVCKSAYHQIHLIGNIRKFLTLSAAKTLVISTILSGLDFCNGILAGLPDELIKKLQRVQNAAARLVLQADRRADSSTLLRRLHWLAVASTTATYPLQNPQHVLLALGVRSSAIFPNVFTFVNITIVIFVIIGDLINADPNNWKIPVEEIPEGYGKGGFFPYGFSGVMAGAPKCFFAFVGFDSIASTGGDAKNAKKSIPFSINLTLLIVFFAYFGLSTVITLMWPYYLQDPNIPLVYAFEQIGWEIAAKTISIGSLFGLAARVRCYNVLVFNLGCLRTMTHDILPAVDGTSDYPIFQSMLRERYGFQLPSLAEHRKKQRNDFKKFT</sequence>
<feature type="region of interest" description="Disordered" evidence="5">
    <location>
        <begin position="116"/>
        <end position="179"/>
    </location>
</feature>
<dbReference type="EMBL" id="CAKKLH010000309">
    <property type="protein sequence ID" value="CAH0111044.1"/>
    <property type="molecule type" value="Genomic_DNA"/>
</dbReference>
<evidence type="ECO:0000256" key="5">
    <source>
        <dbReference type="SAM" id="MobiDB-lite"/>
    </source>
</evidence>
<feature type="transmembrane region" description="Helical" evidence="6">
    <location>
        <begin position="672"/>
        <end position="694"/>
    </location>
</feature>
<dbReference type="Pfam" id="PF00324">
    <property type="entry name" value="AA_permease"/>
    <property type="match status" value="1"/>
</dbReference>
<protein>
    <recommendedName>
        <fullName evidence="7">Amino acid permease/ SLC12A domain-containing protein</fullName>
    </recommendedName>
</protein>
<dbReference type="PANTHER" id="PTHR43243">
    <property type="entry name" value="INNER MEMBRANE TRANSPORTER YGJI-RELATED"/>
    <property type="match status" value="1"/>
</dbReference>
<dbReference type="GO" id="GO:0097638">
    <property type="term" value="P:L-arginine import across plasma membrane"/>
    <property type="evidence" value="ECO:0007669"/>
    <property type="project" value="TreeGrafter"/>
</dbReference>
<keyword evidence="2 6" id="KW-0812">Transmembrane</keyword>
<dbReference type="GO" id="GO:0015189">
    <property type="term" value="F:L-lysine transmembrane transporter activity"/>
    <property type="evidence" value="ECO:0007669"/>
    <property type="project" value="TreeGrafter"/>
</dbReference>
<keyword evidence="9" id="KW-1185">Reference proteome</keyword>
<dbReference type="GO" id="GO:0005886">
    <property type="term" value="C:plasma membrane"/>
    <property type="evidence" value="ECO:0007669"/>
    <property type="project" value="TreeGrafter"/>
</dbReference>
<evidence type="ECO:0000313" key="8">
    <source>
        <dbReference type="EMBL" id="CAH0111044.1"/>
    </source>
</evidence>
<proteinExistence type="predicted"/>
<dbReference type="OrthoDB" id="6397709at2759"/>
<gene>
    <name evidence="8" type="ORF">DGAL_LOCUS14653</name>
</gene>
<dbReference type="GO" id="GO:0000064">
    <property type="term" value="F:L-ornithine transmembrane transporter activity"/>
    <property type="evidence" value="ECO:0007669"/>
    <property type="project" value="TreeGrafter"/>
</dbReference>
<evidence type="ECO:0000313" key="9">
    <source>
        <dbReference type="Proteomes" id="UP000789390"/>
    </source>
</evidence>
<evidence type="ECO:0000256" key="6">
    <source>
        <dbReference type="SAM" id="Phobius"/>
    </source>
</evidence>
<feature type="compositionally biased region" description="Polar residues" evidence="5">
    <location>
        <begin position="144"/>
        <end position="160"/>
    </location>
</feature>
<evidence type="ECO:0000256" key="4">
    <source>
        <dbReference type="ARBA" id="ARBA00023136"/>
    </source>
</evidence>
<keyword evidence="4 6" id="KW-0472">Membrane</keyword>
<reference evidence="8" key="1">
    <citation type="submission" date="2021-11" db="EMBL/GenBank/DDBJ databases">
        <authorList>
            <person name="Schell T."/>
        </authorList>
    </citation>
    <scope>NUCLEOTIDE SEQUENCE</scope>
    <source>
        <strain evidence="8">M5</strain>
    </source>
</reference>
<name>A0A8J2RWS3_9CRUS</name>
<comment type="subcellular location">
    <subcellularLocation>
        <location evidence="1">Membrane</location>
        <topology evidence="1">Multi-pass membrane protein</topology>
    </subcellularLocation>
</comment>
<accession>A0A8J2RWS3</accession>
<dbReference type="PANTHER" id="PTHR43243:SF105">
    <property type="entry name" value="CATIONIC AMINO ACID TRANSPORTER C-TERMINAL DOMAIN-CONTAINING PROTEIN"/>
    <property type="match status" value="1"/>
</dbReference>
<evidence type="ECO:0000256" key="3">
    <source>
        <dbReference type="ARBA" id="ARBA00022989"/>
    </source>
</evidence>
<comment type="caution">
    <text evidence="8">The sequence shown here is derived from an EMBL/GenBank/DDBJ whole genome shotgun (WGS) entry which is preliminary data.</text>
</comment>
<feature type="transmembrane region" description="Helical" evidence="6">
    <location>
        <begin position="762"/>
        <end position="785"/>
    </location>
</feature>